<dbReference type="PROSITE" id="PS51186">
    <property type="entry name" value="GNAT"/>
    <property type="match status" value="1"/>
</dbReference>
<dbReference type="CDD" id="cd04301">
    <property type="entry name" value="NAT_SF"/>
    <property type="match status" value="1"/>
</dbReference>
<accession>A0A7G9R481</accession>
<evidence type="ECO:0000313" key="4">
    <source>
        <dbReference type="EMBL" id="QNN50406.1"/>
    </source>
</evidence>
<evidence type="ECO:0000313" key="5">
    <source>
        <dbReference type="Proteomes" id="UP000515976"/>
    </source>
</evidence>
<dbReference type="GO" id="GO:0016747">
    <property type="term" value="F:acyltransferase activity, transferring groups other than amino-acyl groups"/>
    <property type="evidence" value="ECO:0007669"/>
    <property type="project" value="InterPro"/>
</dbReference>
<gene>
    <name evidence="4" type="ORF">H9L10_05165</name>
</gene>
<dbReference type="InterPro" id="IPR016181">
    <property type="entry name" value="Acyl_CoA_acyltransferase"/>
</dbReference>
<name>A0A7G9R481_9MICO</name>
<dbReference type="AlphaFoldDB" id="A0A7G9R481"/>
<dbReference type="PANTHER" id="PTHR43877">
    <property type="entry name" value="AMINOALKYLPHOSPHONATE N-ACETYLTRANSFERASE-RELATED-RELATED"/>
    <property type="match status" value="1"/>
</dbReference>
<proteinExistence type="predicted"/>
<feature type="domain" description="N-acetyltransferase" evidence="3">
    <location>
        <begin position="6"/>
        <end position="152"/>
    </location>
</feature>
<organism evidence="4 5">
    <name type="scientific">Phycicoccus endophyticus</name>
    <dbReference type="NCBI Taxonomy" id="1690220"/>
    <lineage>
        <taxon>Bacteria</taxon>
        <taxon>Bacillati</taxon>
        <taxon>Actinomycetota</taxon>
        <taxon>Actinomycetes</taxon>
        <taxon>Micrococcales</taxon>
        <taxon>Intrasporangiaceae</taxon>
        <taxon>Phycicoccus</taxon>
    </lineage>
</organism>
<dbReference type="Gene3D" id="3.40.630.30">
    <property type="match status" value="1"/>
</dbReference>
<evidence type="ECO:0000256" key="2">
    <source>
        <dbReference type="ARBA" id="ARBA00023315"/>
    </source>
</evidence>
<dbReference type="SUPFAM" id="SSF55729">
    <property type="entry name" value="Acyl-CoA N-acyltransferases (Nat)"/>
    <property type="match status" value="1"/>
</dbReference>
<dbReference type="Pfam" id="PF13508">
    <property type="entry name" value="Acetyltransf_7"/>
    <property type="match status" value="1"/>
</dbReference>
<reference evidence="4 5" key="1">
    <citation type="submission" date="2020-08" db="EMBL/GenBank/DDBJ databases">
        <title>Genome sequence of Phycicoccus endophyticus JCM 31784T.</title>
        <authorList>
            <person name="Hyun D.-W."/>
            <person name="Bae J.-W."/>
        </authorList>
    </citation>
    <scope>NUCLEOTIDE SEQUENCE [LARGE SCALE GENOMIC DNA]</scope>
    <source>
        <strain evidence="4 5">JCM 31784</strain>
    </source>
</reference>
<dbReference type="InterPro" id="IPR000182">
    <property type="entry name" value="GNAT_dom"/>
</dbReference>
<sequence>MPDGLSAVRVATAADLPAFAPIEDAGDEQFARLFGGVDWPAATPGEDRAREPGFLLTATEAGRVVGFAHVVQLGGHWHLEQLAVDPPWQRRGHGGRLLAATHAEVATRGGAEVTLVTYADVPWNGPWYARHGYAEVDPPARLAPVLAAEDLLGLAQHGRRVAMRRDVGAAGVSPRAGSRA</sequence>
<protein>
    <submittedName>
        <fullName evidence="4">GNAT family N-acetyltransferase</fullName>
    </submittedName>
</protein>
<dbReference type="RefSeq" id="WP_166098052.1">
    <property type="nucleotide sequence ID" value="NZ_BMMY01000001.1"/>
</dbReference>
<keyword evidence="1 4" id="KW-0808">Transferase</keyword>
<keyword evidence="5" id="KW-1185">Reference proteome</keyword>
<keyword evidence="2" id="KW-0012">Acyltransferase</keyword>
<evidence type="ECO:0000256" key="1">
    <source>
        <dbReference type="ARBA" id="ARBA00022679"/>
    </source>
</evidence>
<dbReference type="InterPro" id="IPR050832">
    <property type="entry name" value="Bact_Acetyltransf"/>
</dbReference>
<dbReference type="EMBL" id="CP060712">
    <property type="protein sequence ID" value="QNN50406.1"/>
    <property type="molecule type" value="Genomic_DNA"/>
</dbReference>
<dbReference type="Proteomes" id="UP000515976">
    <property type="component" value="Chromosome"/>
</dbReference>
<evidence type="ECO:0000259" key="3">
    <source>
        <dbReference type="PROSITE" id="PS51186"/>
    </source>
</evidence>
<dbReference type="KEGG" id="pei:H9L10_05165"/>